<evidence type="ECO:0000313" key="9">
    <source>
        <dbReference type="EMBL" id="MFC4608180.1"/>
    </source>
</evidence>
<keyword evidence="5" id="KW-0804">Transcription</keyword>
<name>A0ABV9G530_9ACTN</name>
<accession>A0ABV9G530</accession>
<keyword evidence="2" id="KW-0902">Two-component regulatory system</keyword>
<evidence type="ECO:0000256" key="3">
    <source>
        <dbReference type="ARBA" id="ARBA00023015"/>
    </source>
</evidence>
<dbReference type="SMART" id="SM00862">
    <property type="entry name" value="Trans_reg_C"/>
    <property type="match status" value="1"/>
</dbReference>
<evidence type="ECO:0000256" key="4">
    <source>
        <dbReference type="ARBA" id="ARBA00023125"/>
    </source>
</evidence>
<comment type="caution">
    <text evidence="9">The sequence shown here is derived from an EMBL/GenBank/DDBJ whole genome shotgun (WGS) entry which is preliminary data.</text>
</comment>
<dbReference type="RefSeq" id="WP_381193441.1">
    <property type="nucleotide sequence ID" value="NZ_JBHSFE010000008.1"/>
</dbReference>
<dbReference type="Pfam" id="PF00486">
    <property type="entry name" value="Trans_reg_C"/>
    <property type="match status" value="1"/>
</dbReference>
<keyword evidence="3" id="KW-0805">Transcription regulation</keyword>
<dbReference type="InterPro" id="IPR001867">
    <property type="entry name" value="OmpR/PhoB-type_DNA-bd"/>
</dbReference>
<dbReference type="InterPro" id="IPR036388">
    <property type="entry name" value="WH-like_DNA-bd_sf"/>
</dbReference>
<feature type="domain" description="OmpR/PhoB-type" evidence="8">
    <location>
        <begin position="1"/>
        <end position="99"/>
    </location>
</feature>
<feature type="region of interest" description="Disordered" evidence="7">
    <location>
        <begin position="264"/>
        <end position="300"/>
    </location>
</feature>
<dbReference type="InterPro" id="IPR016032">
    <property type="entry name" value="Sig_transdc_resp-reg_C-effctor"/>
</dbReference>
<dbReference type="PANTHER" id="PTHR35807:SF1">
    <property type="entry name" value="TRANSCRIPTIONAL REGULATOR REDD"/>
    <property type="match status" value="1"/>
</dbReference>
<proteinExistence type="inferred from homology"/>
<sequence>MQFRILGSPELYDEKRQRRVPLTSPKQRLLLGALLAGANSSVPREWLVRELWGALPPRKKANTLNAHVSGLRKALSELEPERTHTPRLVAWASGYILHARATETDSGQFCLAVARARKMAGDDPQGAYDALRGALGLWRGAALAGGAHGPVSAALVTRLEEERLKALEILFDCALRTGRHQAIIPELDKVTAAHPLRERFHDQLMLALCRSGRGAEAIGVYTRARQRIGAAGGRTPLLSARLEQISVVSPALFAAGTEIPESWARSEATAPFPTGREIDRHRHEIDRPPYEADRPRYEEAEQETARSVVGYLAELLSGQALHTGGV</sequence>
<evidence type="ECO:0000256" key="2">
    <source>
        <dbReference type="ARBA" id="ARBA00023012"/>
    </source>
</evidence>
<dbReference type="SUPFAM" id="SSF48452">
    <property type="entry name" value="TPR-like"/>
    <property type="match status" value="1"/>
</dbReference>
<dbReference type="Pfam" id="PF03704">
    <property type="entry name" value="BTAD"/>
    <property type="match status" value="1"/>
</dbReference>
<evidence type="ECO:0000313" key="10">
    <source>
        <dbReference type="Proteomes" id="UP001595993"/>
    </source>
</evidence>
<organism evidence="9 10">
    <name type="scientific">Streptomyces maoxianensis</name>
    <dbReference type="NCBI Taxonomy" id="1459942"/>
    <lineage>
        <taxon>Bacteria</taxon>
        <taxon>Bacillati</taxon>
        <taxon>Actinomycetota</taxon>
        <taxon>Actinomycetes</taxon>
        <taxon>Kitasatosporales</taxon>
        <taxon>Streptomycetaceae</taxon>
        <taxon>Streptomyces</taxon>
    </lineage>
</organism>
<dbReference type="CDD" id="cd15831">
    <property type="entry name" value="BTAD"/>
    <property type="match status" value="1"/>
</dbReference>
<evidence type="ECO:0000256" key="1">
    <source>
        <dbReference type="ARBA" id="ARBA00005820"/>
    </source>
</evidence>
<evidence type="ECO:0000256" key="7">
    <source>
        <dbReference type="SAM" id="MobiDB-lite"/>
    </source>
</evidence>
<evidence type="ECO:0000256" key="5">
    <source>
        <dbReference type="ARBA" id="ARBA00023163"/>
    </source>
</evidence>
<comment type="similarity">
    <text evidence="1">Belongs to the AfsR/DnrI/RedD regulatory family.</text>
</comment>
<dbReference type="Gene3D" id="1.10.10.10">
    <property type="entry name" value="Winged helix-like DNA-binding domain superfamily/Winged helix DNA-binding domain"/>
    <property type="match status" value="1"/>
</dbReference>
<gene>
    <name evidence="9" type="ORF">ACFO9E_10150</name>
</gene>
<dbReference type="SMART" id="SM01043">
    <property type="entry name" value="BTAD"/>
    <property type="match status" value="1"/>
</dbReference>
<evidence type="ECO:0000256" key="6">
    <source>
        <dbReference type="PROSITE-ProRule" id="PRU01091"/>
    </source>
</evidence>
<dbReference type="InterPro" id="IPR005158">
    <property type="entry name" value="BTAD"/>
</dbReference>
<protein>
    <submittedName>
        <fullName evidence="9">BTAD domain-containing putative transcriptional regulator</fullName>
    </submittedName>
</protein>
<dbReference type="InterPro" id="IPR051677">
    <property type="entry name" value="AfsR-DnrI-RedD_regulator"/>
</dbReference>
<dbReference type="SUPFAM" id="SSF46894">
    <property type="entry name" value="C-terminal effector domain of the bipartite response regulators"/>
    <property type="match status" value="1"/>
</dbReference>
<dbReference type="Gene3D" id="1.25.40.10">
    <property type="entry name" value="Tetratricopeptide repeat domain"/>
    <property type="match status" value="1"/>
</dbReference>
<keyword evidence="4 6" id="KW-0238">DNA-binding</keyword>
<dbReference type="InterPro" id="IPR011990">
    <property type="entry name" value="TPR-like_helical_dom_sf"/>
</dbReference>
<reference evidence="10" key="1">
    <citation type="journal article" date="2019" name="Int. J. Syst. Evol. Microbiol.">
        <title>The Global Catalogue of Microorganisms (GCM) 10K type strain sequencing project: providing services to taxonomists for standard genome sequencing and annotation.</title>
        <authorList>
            <consortium name="The Broad Institute Genomics Platform"/>
            <consortium name="The Broad Institute Genome Sequencing Center for Infectious Disease"/>
            <person name="Wu L."/>
            <person name="Ma J."/>
        </authorList>
    </citation>
    <scope>NUCLEOTIDE SEQUENCE [LARGE SCALE GENOMIC DNA]</scope>
    <source>
        <strain evidence="10">CGMCC 4.7139</strain>
    </source>
</reference>
<dbReference type="Proteomes" id="UP001595993">
    <property type="component" value="Unassembled WGS sequence"/>
</dbReference>
<feature type="DNA-binding region" description="OmpR/PhoB-type" evidence="6">
    <location>
        <begin position="1"/>
        <end position="99"/>
    </location>
</feature>
<dbReference type="PANTHER" id="PTHR35807">
    <property type="entry name" value="TRANSCRIPTIONAL REGULATOR REDD-RELATED"/>
    <property type="match status" value="1"/>
</dbReference>
<evidence type="ECO:0000259" key="8">
    <source>
        <dbReference type="PROSITE" id="PS51755"/>
    </source>
</evidence>
<keyword evidence="10" id="KW-1185">Reference proteome</keyword>
<feature type="compositionally biased region" description="Basic and acidic residues" evidence="7">
    <location>
        <begin position="276"/>
        <end position="299"/>
    </location>
</feature>
<dbReference type="EMBL" id="JBHSFE010000008">
    <property type="protein sequence ID" value="MFC4608180.1"/>
    <property type="molecule type" value="Genomic_DNA"/>
</dbReference>
<dbReference type="PROSITE" id="PS51755">
    <property type="entry name" value="OMPR_PHOB"/>
    <property type="match status" value="1"/>
</dbReference>